<gene>
    <name evidence="8" type="ORF">BPOR_0115g00120</name>
</gene>
<evidence type="ECO:0000256" key="4">
    <source>
        <dbReference type="ARBA" id="ARBA00023136"/>
    </source>
</evidence>
<dbReference type="PANTHER" id="PTHR47685:SF1">
    <property type="entry name" value="MAGNESIUM TRANSPORT PROTEIN CORA"/>
    <property type="match status" value="1"/>
</dbReference>
<evidence type="ECO:0000256" key="3">
    <source>
        <dbReference type="ARBA" id="ARBA00022989"/>
    </source>
</evidence>
<dbReference type="InterPro" id="IPR050829">
    <property type="entry name" value="CorA_MIT"/>
</dbReference>
<dbReference type="GO" id="GO:0016020">
    <property type="term" value="C:membrane"/>
    <property type="evidence" value="ECO:0007669"/>
    <property type="project" value="UniProtKB-SubCell"/>
</dbReference>
<evidence type="ECO:0000256" key="5">
    <source>
        <dbReference type="SAM" id="Coils"/>
    </source>
</evidence>
<keyword evidence="3 7" id="KW-1133">Transmembrane helix</keyword>
<keyword evidence="9" id="KW-1185">Reference proteome</keyword>
<dbReference type="InterPro" id="IPR002523">
    <property type="entry name" value="MgTranspt_CorA/ZnTranspt_ZntB"/>
</dbReference>
<keyword evidence="2 7" id="KW-0812">Transmembrane</keyword>
<evidence type="ECO:0000313" key="9">
    <source>
        <dbReference type="Proteomes" id="UP000297280"/>
    </source>
</evidence>
<keyword evidence="4 7" id="KW-0472">Membrane</keyword>
<proteinExistence type="predicted"/>
<dbReference type="STRING" id="87229.A0A4Z1KXJ8"/>
<organism evidence="8 9">
    <name type="scientific">Botrytis porri</name>
    <dbReference type="NCBI Taxonomy" id="87229"/>
    <lineage>
        <taxon>Eukaryota</taxon>
        <taxon>Fungi</taxon>
        <taxon>Dikarya</taxon>
        <taxon>Ascomycota</taxon>
        <taxon>Pezizomycotina</taxon>
        <taxon>Leotiomycetes</taxon>
        <taxon>Helotiales</taxon>
        <taxon>Sclerotiniaceae</taxon>
        <taxon>Botrytis</taxon>
    </lineage>
</organism>
<evidence type="ECO:0000256" key="7">
    <source>
        <dbReference type="SAM" id="Phobius"/>
    </source>
</evidence>
<dbReference type="PANTHER" id="PTHR47685">
    <property type="entry name" value="MAGNESIUM TRANSPORT PROTEIN CORA"/>
    <property type="match status" value="1"/>
</dbReference>
<feature type="region of interest" description="Disordered" evidence="6">
    <location>
        <begin position="165"/>
        <end position="192"/>
    </location>
</feature>
<protein>
    <submittedName>
        <fullName evidence="8">Uncharacterized protein</fullName>
    </submittedName>
</protein>
<feature type="compositionally biased region" description="Basic and acidic residues" evidence="6">
    <location>
        <begin position="174"/>
        <end position="192"/>
    </location>
</feature>
<keyword evidence="5" id="KW-0175">Coiled coil</keyword>
<feature type="transmembrane region" description="Helical" evidence="7">
    <location>
        <begin position="78"/>
        <end position="100"/>
    </location>
</feature>
<comment type="caution">
    <text evidence="8">The sequence shown here is derived from an EMBL/GenBank/DDBJ whole genome shotgun (WGS) entry which is preliminary data.</text>
</comment>
<dbReference type="EMBL" id="PQXO01000115">
    <property type="protein sequence ID" value="TGO89307.1"/>
    <property type="molecule type" value="Genomic_DNA"/>
</dbReference>
<dbReference type="Proteomes" id="UP000297280">
    <property type="component" value="Unassembled WGS sequence"/>
</dbReference>
<name>A0A4Z1KXJ8_9HELO</name>
<evidence type="ECO:0000256" key="1">
    <source>
        <dbReference type="ARBA" id="ARBA00004141"/>
    </source>
</evidence>
<dbReference type="Pfam" id="PF01544">
    <property type="entry name" value="CorA"/>
    <property type="match status" value="1"/>
</dbReference>
<reference evidence="8 9" key="1">
    <citation type="submission" date="2017-12" db="EMBL/GenBank/DDBJ databases">
        <title>Comparative genomics of Botrytis spp.</title>
        <authorList>
            <person name="Valero-Jimenez C.A."/>
            <person name="Tapia P."/>
            <person name="Veloso J."/>
            <person name="Silva-Moreno E."/>
            <person name="Staats M."/>
            <person name="Valdes J.H."/>
            <person name="Van Kan J.A.L."/>
        </authorList>
    </citation>
    <scope>NUCLEOTIDE SEQUENCE [LARGE SCALE GENOMIC DNA]</scope>
    <source>
        <strain evidence="8 9">MUCL3349</strain>
    </source>
</reference>
<dbReference type="AlphaFoldDB" id="A0A4Z1KXJ8"/>
<accession>A0A4Z1KXJ8</accession>
<feature type="coiled-coil region" evidence="5">
    <location>
        <begin position="28"/>
        <end position="55"/>
    </location>
</feature>
<dbReference type="Gene3D" id="1.20.58.340">
    <property type="entry name" value="Magnesium transport protein CorA, transmembrane region"/>
    <property type="match status" value="1"/>
</dbReference>
<dbReference type="GO" id="GO:0046873">
    <property type="term" value="F:metal ion transmembrane transporter activity"/>
    <property type="evidence" value="ECO:0007669"/>
    <property type="project" value="InterPro"/>
</dbReference>
<dbReference type="InterPro" id="IPR045863">
    <property type="entry name" value="CorA_TM1_TM2"/>
</dbReference>
<comment type="subcellular location">
    <subcellularLocation>
        <location evidence="1">Membrane</location>
        <topology evidence="1">Multi-pass membrane protein</topology>
    </subcellularLocation>
</comment>
<dbReference type="SUPFAM" id="SSF144083">
    <property type="entry name" value="Magnesium transport protein CorA, transmembrane region"/>
    <property type="match status" value="1"/>
</dbReference>
<evidence type="ECO:0000256" key="2">
    <source>
        <dbReference type="ARBA" id="ARBA00022692"/>
    </source>
</evidence>
<sequence length="192" mass="21811">MDEDILTKANQVTIKHTIDRSLNLVDTISNHHSELHQLEDTSQQLRDLLTLKQQQASIIEATASLDCANETVHQGRSIMIFTLITIVFLPFSFMGSLFGMPAVEYTGSTNSIMGIREQFELIWRHDMNLEARRRNVGSAKVKLEKNGETMVTHAFRWCSVSKAEDTNELQPKTSGDKEQAVTNDESHEKFYP</sequence>
<evidence type="ECO:0000256" key="6">
    <source>
        <dbReference type="SAM" id="MobiDB-lite"/>
    </source>
</evidence>
<evidence type="ECO:0000313" key="8">
    <source>
        <dbReference type="EMBL" id="TGO89307.1"/>
    </source>
</evidence>